<feature type="compositionally biased region" description="Basic residues" evidence="1">
    <location>
        <begin position="276"/>
        <end position="286"/>
    </location>
</feature>
<feature type="region of interest" description="Disordered" evidence="1">
    <location>
        <begin position="176"/>
        <end position="196"/>
    </location>
</feature>
<feature type="compositionally biased region" description="Basic residues" evidence="1">
    <location>
        <begin position="99"/>
        <end position="109"/>
    </location>
</feature>
<feature type="region of interest" description="Disordered" evidence="1">
    <location>
        <begin position="855"/>
        <end position="882"/>
    </location>
</feature>
<dbReference type="GeneID" id="105224926"/>
<gene>
    <name evidence="3" type="primary">LOC105224926</name>
</gene>
<accession>A0A6J0RJU3</accession>
<keyword evidence="2" id="KW-1185">Reference proteome</keyword>
<feature type="region of interest" description="Disordered" evidence="1">
    <location>
        <begin position="246"/>
        <end position="311"/>
    </location>
</feature>
<organism evidence="2 3">
    <name type="scientific">Bactrocera dorsalis</name>
    <name type="common">Oriental fruit fly</name>
    <name type="synonym">Dacus dorsalis</name>
    <dbReference type="NCBI Taxonomy" id="27457"/>
    <lineage>
        <taxon>Eukaryota</taxon>
        <taxon>Metazoa</taxon>
        <taxon>Ecdysozoa</taxon>
        <taxon>Arthropoda</taxon>
        <taxon>Hexapoda</taxon>
        <taxon>Insecta</taxon>
        <taxon>Pterygota</taxon>
        <taxon>Neoptera</taxon>
        <taxon>Endopterygota</taxon>
        <taxon>Diptera</taxon>
        <taxon>Brachycera</taxon>
        <taxon>Muscomorpha</taxon>
        <taxon>Tephritoidea</taxon>
        <taxon>Tephritidae</taxon>
        <taxon>Bactrocera</taxon>
        <taxon>Bactrocera</taxon>
    </lineage>
</organism>
<dbReference type="InParanoid" id="A0A6J0RJU3"/>
<reference evidence="3" key="1">
    <citation type="submission" date="2025-08" db="UniProtKB">
        <authorList>
            <consortium name="RefSeq"/>
        </authorList>
    </citation>
    <scope>IDENTIFICATION</scope>
    <source>
        <tissue evidence="3">Adult</tissue>
    </source>
</reference>
<evidence type="ECO:0000313" key="2">
    <source>
        <dbReference type="Proteomes" id="UP001652620"/>
    </source>
</evidence>
<feature type="compositionally biased region" description="Polar residues" evidence="1">
    <location>
        <begin position="246"/>
        <end position="260"/>
    </location>
</feature>
<sequence length="1563" mass="174304">MAEIVELERLEDQLYQYHPELRLDSEELKLERRNRLFMQLQLSQPEVQLVALDAVSSLTNIKSMLEKCKDIVLDYSHIISPPAMSSIESSGDEFLGSQRPRRTAIRKRRTTSIQYNGSEVSKSQCGRKDDSPLSLSILIPQVVKGSEKMEISIDLGELDASQRLFASRVDELLRKRSNSSHQIEDAPSKENLNSNKCKDFHLPVATSSTIETINENTEKPEDEMLSRLISQVLVENQEAETLQATNLLDNINNNERSNYSADVPDPVESSKEQLVKKKRQRKSKKSAHVEKGPPKKRGRKPKNKPEKQGSLEYAEMAKSDLAKYVELFSNTCNMAGSVTPAASSTISQQLVTSTTHYLDSSDQQPITYYLEGNWENGGNCLLQTDNTHIDGGQEEFNMAELVNYIDNVGDAGNAIARVLDAPATLPVLVQDSQSNAIIPPPAHVSDVLLDLSKKSTISYSQTAPTINNIPIEIDNQDLMPLDLSLKSSKLIQKSVHNNNNLTPLETNFNNCAGKLNETTEGVFGEHDYVSFRAALDMPLIDLEDNINAFMQLTNNEAITTAPPAENTSTDCALLAKETANNPLPICNFELGEILSETTLCNNNHNSQYNRKANDLNSNVVKNGENALNQIKDNDTTTNIERLMNKTANANEHTKTAEVGVYESLTQRNCDATCSQNSDKGQWLEELYVAKENTASNTETKVANVAENNENKAEYSSTVGGIGHIDELHGDSGDLLFVDTETLVVNKSKSSFDGLVGATQLDTIREYFAPNEVSQTTNANEQDTENIENDAYDLSTKVDQSIDLKEDHQSHNVNVHLEIPQLQQLESNSEEFTYDYETALESIEDQDTAVNTVAESTQQPVGTQQYTEENNANESQKSDDLSCNDSGIGNSVVGNACESAEVIAKSTLTLLTNNNHSTVSNFIIEETAEIPTKSTGNVDTNMNIESDEGKEQTNKCTEGVRCQHYESKSIVEDGLSLKDCCKQEESNTAQAQITEIGNETESCREEDEDADISYKPKSVNAYSASETEVEDLKPRNHRKSNESFGQYAEVPLEGPQDVCIEKMIAVPTHHNALEADQKQAIEGVLDNVKAKQLDTNRNLSVLEMELKMDDDCLDFDDEMEDDALSLATSCFNSSDDERCPDMDPAPVADFKSVNTNENHENMQVVHVENEEMVDDKSTVVKVEATQCPTHVSSDILKKFKIPKISMTTATAKHASPAENVPTAGALPMVIVPTNAFNKQVIKTERDAIKPVNLEKITRTVQNVCAVTPLTQQQPAYQPQTTASTQISFDTIKPLMSDILQLPLSSNEADVNLKTVNDNTQISCLNGELAANSSDGWNTSRQAIAIARTFGVTCLPFLVDRCFKLGNCEFSHTFRESETVGDILLTFSEVHLNIAYRFAYNHENLFRRYMHEFCRAYSERNNRIKLLHMARDCVRYHDGNKLLMTIFHSLEYCGLNKINACRQILIYSQDRSQATIDMLLEIIFEADWTMFCEHIEKFIDIAAYKFRVKVLNQMAQTILQTNDQRMTSLFFKCLVNLDSNDVGLVQDSPILMQLLELIKNGQICR</sequence>
<dbReference type="OrthoDB" id="8007678at2759"/>
<evidence type="ECO:0000256" key="1">
    <source>
        <dbReference type="SAM" id="MobiDB-lite"/>
    </source>
</evidence>
<feature type="region of interest" description="Disordered" evidence="1">
    <location>
        <begin position="89"/>
        <end position="109"/>
    </location>
</feature>
<evidence type="ECO:0000313" key="3">
    <source>
        <dbReference type="RefSeq" id="XP_019845323.2"/>
    </source>
</evidence>
<dbReference type="Proteomes" id="UP001652620">
    <property type="component" value="Chromosome 4"/>
</dbReference>
<proteinExistence type="predicted"/>
<protein>
    <submittedName>
        <fullName evidence="3">Uncharacterized protein LOC105224926 isoform X1</fullName>
    </submittedName>
</protein>
<name>A0A6J0RJU3_BACDO</name>
<dbReference type="RefSeq" id="XP_019845323.2">
    <property type="nucleotide sequence ID" value="XM_019989764.3"/>
</dbReference>